<sequence>MLLFVLALGNRPKSEWTAYAITLRVYAFLAVYLLICLFWLTGKAFANIPNKLKNNSEGDALGGKSVRLLSHFHSSHIHHLHLPLTPPNASTKSSIVHLMSQTSTQSDGPPSEVGALKRQLALLEAQNAELRKLPMEEKSVCLHLEGRVIRRLVCLTERVEDLITEFDRRVTLDIELDDDATVNDPEDDRRYRSYKKLATWCLSVRKLVHSVVEDSELSCIYSKLNKGADGARADDTTRLKVTIASWMMQATPPPNPVIHGQSRMGRGFNNDATGRLICPVDYDWSDPVVQQGIRDYHPDYRVTAHSWPAFLYEDERYDPLNPIDGLFKGKLFLKTFKYIFTSPTSAELDDQEPTSPAMLSMQGPPKQRRTDGKRRTSVQLRFALSSTGSWRIVDDEFNHQDFYDNIVDFLELAATSDAVKEVEDLLLWWNRKVFGCKHASVYRPQRTEQLSVARCSSRH</sequence>
<keyword evidence="2" id="KW-1133">Transmembrane helix</keyword>
<accession>A0A9P7JLY3</accession>
<evidence type="ECO:0000256" key="2">
    <source>
        <dbReference type="SAM" id="Phobius"/>
    </source>
</evidence>
<comment type="caution">
    <text evidence="3">The sequence shown here is derived from an EMBL/GenBank/DDBJ whole genome shotgun (WGS) entry which is preliminary data.</text>
</comment>
<dbReference type="InterPro" id="IPR046521">
    <property type="entry name" value="DUF6698"/>
</dbReference>
<keyword evidence="2" id="KW-0812">Transmembrane</keyword>
<keyword evidence="4" id="KW-1185">Reference proteome</keyword>
<name>A0A9P7JLY3_9AGAM</name>
<evidence type="ECO:0000313" key="3">
    <source>
        <dbReference type="EMBL" id="KAG2088920.1"/>
    </source>
</evidence>
<dbReference type="GeneID" id="64704770"/>
<dbReference type="Pfam" id="PF20414">
    <property type="entry name" value="DUF6698"/>
    <property type="match status" value="1"/>
</dbReference>
<gene>
    <name evidence="3" type="ORF">F5147DRAFT_780798</name>
</gene>
<dbReference type="EMBL" id="JABBWM010000116">
    <property type="protein sequence ID" value="KAG2088920.1"/>
    <property type="molecule type" value="Genomic_DNA"/>
</dbReference>
<evidence type="ECO:0000256" key="1">
    <source>
        <dbReference type="SAM" id="MobiDB-lite"/>
    </source>
</evidence>
<organism evidence="3 4">
    <name type="scientific">Suillus discolor</name>
    <dbReference type="NCBI Taxonomy" id="1912936"/>
    <lineage>
        <taxon>Eukaryota</taxon>
        <taxon>Fungi</taxon>
        <taxon>Dikarya</taxon>
        <taxon>Basidiomycota</taxon>
        <taxon>Agaricomycotina</taxon>
        <taxon>Agaricomycetes</taxon>
        <taxon>Agaricomycetidae</taxon>
        <taxon>Boletales</taxon>
        <taxon>Suillineae</taxon>
        <taxon>Suillaceae</taxon>
        <taxon>Suillus</taxon>
    </lineage>
</organism>
<proteinExistence type="predicted"/>
<feature type="region of interest" description="Disordered" evidence="1">
    <location>
        <begin position="346"/>
        <end position="375"/>
    </location>
</feature>
<dbReference type="OrthoDB" id="3220614at2759"/>
<keyword evidence="2" id="KW-0472">Membrane</keyword>
<protein>
    <submittedName>
        <fullName evidence="3">Uncharacterized protein</fullName>
    </submittedName>
</protein>
<feature type="transmembrane region" description="Helical" evidence="2">
    <location>
        <begin position="21"/>
        <end position="40"/>
    </location>
</feature>
<dbReference type="AlphaFoldDB" id="A0A9P7JLY3"/>
<dbReference type="Proteomes" id="UP000823399">
    <property type="component" value="Unassembled WGS sequence"/>
</dbReference>
<reference evidence="3" key="1">
    <citation type="journal article" date="2020" name="New Phytol.">
        <title>Comparative genomics reveals dynamic genome evolution in host specialist ectomycorrhizal fungi.</title>
        <authorList>
            <person name="Lofgren L.A."/>
            <person name="Nguyen N.H."/>
            <person name="Vilgalys R."/>
            <person name="Ruytinx J."/>
            <person name="Liao H.L."/>
            <person name="Branco S."/>
            <person name="Kuo A."/>
            <person name="LaButti K."/>
            <person name="Lipzen A."/>
            <person name="Andreopoulos W."/>
            <person name="Pangilinan J."/>
            <person name="Riley R."/>
            <person name="Hundley H."/>
            <person name="Na H."/>
            <person name="Barry K."/>
            <person name="Grigoriev I.V."/>
            <person name="Stajich J.E."/>
            <person name="Kennedy P.G."/>
        </authorList>
    </citation>
    <scope>NUCLEOTIDE SEQUENCE</scope>
    <source>
        <strain evidence="3">FC423</strain>
    </source>
</reference>
<evidence type="ECO:0000313" key="4">
    <source>
        <dbReference type="Proteomes" id="UP000823399"/>
    </source>
</evidence>
<dbReference type="RefSeq" id="XP_041285713.1">
    <property type="nucleotide sequence ID" value="XM_041442511.1"/>
</dbReference>